<sequence length="25" mass="3110">MSSVAILEWLLQKLLYFNYLCLVWY</sequence>
<reference evidence="1" key="2">
    <citation type="journal article" date="2023" name="Int. J. Mol. Sci.">
        <title>De Novo Assembly and Annotation of 11 Diverse Shrub Willow (Salix) Genomes Reveals Novel Gene Organization in Sex-Linked Regions.</title>
        <authorList>
            <person name="Hyden B."/>
            <person name="Feng K."/>
            <person name="Yates T.B."/>
            <person name="Jawdy S."/>
            <person name="Cereghino C."/>
            <person name="Smart L.B."/>
            <person name="Muchero W."/>
        </authorList>
    </citation>
    <scope>NUCLEOTIDE SEQUENCE</scope>
    <source>
        <tissue evidence="1">Shoot tip</tissue>
    </source>
</reference>
<reference evidence="1" key="1">
    <citation type="submission" date="2022-11" db="EMBL/GenBank/DDBJ databases">
        <authorList>
            <person name="Hyden B.L."/>
            <person name="Feng K."/>
            <person name="Yates T."/>
            <person name="Jawdy S."/>
            <person name="Smart L.B."/>
            <person name="Muchero W."/>
        </authorList>
    </citation>
    <scope>NUCLEOTIDE SEQUENCE</scope>
    <source>
        <tissue evidence="1">Shoot tip</tissue>
    </source>
</reference>
<evidence type="ECO:0000313" key="2">
    <source>
        <dbReference type="Proteomes" id="UP001151532"/>
    </source>
</evidence>
<accession>A0A9Q0WQA1</accession>
<comment type="caution">
    <text evidence="1">The sequence shown here is derived from an EMBL/GenBank/DDBJ whole genome shotgun (WGS) entry which is preliminary data.</text>
</comment>
<organism evidence="1 2">
    <name type="scientific">Salix purpurea</name>
    <name type="common">Purple osier willow</name>
    <dbReference type="NCBI Taxonomy" id="77065"/>
    <lineage>
        <taxon>Eukaryota</taxon>
        <taxon>Viridiplantae</taxon>
        <taxon>Streptophyta</taxon>
        <taxon>Embryophyta</taxon>
        <taxon>Tracheophyta</taxon>
        <taxon>Spermatophyta</taxon>
        <taxon>Magnoliopsida</taxon>
        <taxon>eudicotyledons</taxon>
        <taxon>Gunneridae</taxon>
        <taxon>Pentapetalae</taxon>
        <taxon>rosids</taxon>
        <taxon>fabids</taxon>
        <taxon>Malpighiales</taxon>
        <taxon>Salicaceae</taxon>
        <taxon>Saliceae</taxon>
        <taxon>Salix</taxon>
    </lineage>
</organism>
<dbReference type="AlphaFoldDB" id="A0A9Q0WQA1"/>
<evidence type="ECO:0000313" key="1">
    <source>
        <dbReference type="EMBL" id="KAJ6770556.1"/>
    </source>
</evidence>
<proteinExistence type="predicted"/>
<protein>
    <submittedName>
        <fullName evidence="1">Uncharacterized protein</fullName>
    </submittedName>
</protein>
<dbReference type="Proteomes" id="UP001151532">
    <property type="component" value="Chromosome 11"/>
</dbReference>
<dbReference type="EMBL" id="JAPFFK010000003">
    <property type="protein sequence ID" value="KAJ6770556.1"/>
    <property type="molecule type" value="Genomic_DNA"/>
</dbReference>
<gene>
    <name evidence="1" type="ORF">OIU79_021246</name>
</gene>
<name>A0A9Q0WQA1_SALPP</name>
<keyword evidence="2" id="KW-1185">Reference proteome</keyword>